<feature type="transmembrane region" description="Helical" evidence="1">
    <location>
        <begin position="311"/>
        <end position="333"/>
    </location>
</feature>
<keyword evidence="1" id="KW-1133">Transmembrane helix</keyword>
<keyword evidence="1" id="KW-0812">Transmembrane</keyword>
<feature type="transmembrane region" description="Helical" evidence="1">
    <location>
        <begin position="117"/>
        <end position="137"/>
    </location>
</feature>
<feature type="domain" description="DUF6449" evidence="2">
    <location>
        <begin position="472"/>
        <end position="616"/>
    </location>
</feature>
<proteinExistence type="predicted"/>
<feature type="transmembrane region" description="Helical" evidence="1">
    <location>
        <begin position="20"/>
        <end position="45"/>
    </location>
</feature>
<keyword evidence="4" id="KW-1185">Reference proteome</keyword>
<accession>A0ABX2HAI1</accession>
<evidence type="ECO:0000313" key="4">
    <source>
        <dbReference type="Proteomes" id="UP001644719"/>
    </source>
</evidence>
<name>A0ABX2HAI1_9FIRM</name>
<evidence type="ECO:0000256" key="1">
    <source>
        <dbReference type="SAM" id="Phobius"/>
    </source>
</evidence>
<feature type="transmembrane region" description="Helical" evidence="1">
    <location>
        <begin position="177"/>
        <end position="198"/>
    </location>
</feature>
<protein>
    <recommendedName>
        <fullName evidence="2">DUF6449 domain-containing protein</fullName>
    </recommendedName>
</protein>
<organism evidence="3 4">
    <name type="scientific">Blautia faecis</name>
    <dbReference type="NCBI Taxonomy" id="871665"/>
    <lineage>
        <taxon>Bacteria</taxon>
        <taxon>Bacillati</taxon>
        <taxon>Bacillota</taxon>
        <taxon>Clostridia</taxon>
        <taxon>Lachnospirales</taxon>
        <taxon>Lachnospiraceae</taxon>
        <taxon>Blautia</taxon>
    </lineage>
</organism>
<feature type="transmembrane region" description="Helical" evidence="1">
    <location>
        <begin position="345"/>
        <end position="363"/>
    </location>
</feature>
<feature type="transmembrane region" description="Helical" evidence="1">
    <location>
        <begin position="65"/>
        <end position="90"/>
    </location>
</feature>
<sequence length="721" mass="82131">MKSKIYSSRYMKVTSKGLVWIPAFVTIGFLLAFPVAELIMLGNWFGMEYTAREINALYVNLWQNGFMITGLAVAALAALFNGISQFWYLYSLRKIDFYHSLPVKRNRMFWYKTLQSLLYFLVPYLVMEFFAICIGAMRGFFSLHLMKLAFLMMVFHLMLYLLMYFSVVLVICITGHLLMGALLLVAAVAYGPVLSVLLDLYEMAFYYTRSESSYGFVKWLKEMASPFTISYTFVKKYAEGNYGGILIAVILVTAALGGLGYYAFVHRRSERTGMAFVFPWIGTVVKFLIVVPGGLGIGFIFYMLSSDSSRTIWWIFGLILGTLLAGGIMEIIYYRDFRRFFSHKIQLVINGACVALVACVFFFDLTGYDEYVPSYDKIENIAIGSVDTEKETTYNVKVNEDGTVAMLDSGYYLNGDSTGNDLGIDQNLFDSIKEIAKESKETCKEIIGNSTALWFSNLWDPSRNTLGLKVRYDLKSGSAIYRYYMVSLDDIKNLWKEGMAEGPLKAERYSILNLDDKYVDEVRCDFITGQSIFLFQDNKAKKQLLVDAFRQDVEEADPEVLTGEPCASLTIGYSDVPSVEGTDDMVVGKTGDYSFSPCFYVFPQFKRTVEILKETGYPISMDDVNLSSVEVQYYMNENQNEVSSPIIYNKPEQLSELKKALRCYQMVPFWEKQELDGWASLKVVIDGMETEVAWSIMAKDVPEFMKEDSQRALSFEVLDEE</sequence>
<keyword evidence="1" id="KW-0472">Membrane</keyword>
<evidence type="ECO:0000259" key="2">
    <source>
        <dbReference type="Pfam" id="PF20047"/>
    </source>
</evidence>
<dbReference type="Proteomes" id="UP001644719">
    <property type="component" value="Unassembled WGS sequence"/>
</dbReference>
<evidence type="ECO:0000313" key="3">
    <source>
        <dbReference type="EMBL" id="NSG86487.1"/>
    </source>
</evidence>
<dbReference type="InterPro" id="IPR045611">
    <property type="entry name" value="DUF6449"/>
</dbReference>
<gene>
    <name evidence="3" type="ORF">G5B17_13970</name>
</gene>
<feature type="transmembrane region" description="Helical" evidence="1">
    <location>
        <begin position="276"/>
        <end position="305"/>
    </location>
</feature>
<comment type="caution">
    <text evidence="3">The sequence shown here is derived from an EMBL/GenBank/DDBJ whole genome shotgun (WGS) entry which is preliminary data.</text>
</comment>
<reference evidence="3 4" key="1">
    <citation type="journal article" date="2020" name="Cell Host Microbe">
        <title>Functional and Genomic Variation between Human-Derived Isolates of Lachnospiraceae Reveals Inter- and Intra-Species Diversity.</title>
        <authorList>
            <person name="Sorbara M.T."/>
            <person name="Littmann E.R."/>
            <person name="Fontana E."/>
            <person name="Moody T.U."/>
            <person name="Kohout C.E."/>
            <person name="Gjonbalaj M."/>
            <person name="Eaton V."/>
            <person name="Seok R."/>
            <person name="Leiner I.M."/>
            <person name="Pamer E.G."/>
        </authorList>
    </citation>
    <scope>NUCLEOTIDE SEQUENCE [LARGE SCALE GENOMIC DNA]</scope>
    <source>
        <strain evidence="3 4">MSK.17.74</strain>
    </source>
</reference>
<dbReference type="RefSeq" id="WP_148461899.1">
    <property type="nucleotide sequence ID" value="NZ_JAAITS010000041.1"/>
</dbReference>
<feature type="transmembrane region" description="Helical" evidence="1">
    <location>
        <begin position="149"/>
        <end position="170"/>
    </location>
</feature>
<dbReference type="EMBL" id="JAAITS010000041">
    <property type="protein sequence ID" value="NSG86487.1"/>
    <property type="molecule type" value="Genomic_DNA"/>
</dbReference>
<feature type="transmembrane region" description="Helical" evidence="1">
    <location>
        <begin position="242"/>
        <end position="264"/>
    </location>
</feature>
<dbReference type="Pfam" id="PF20047">
    <property type="entry name" value="DUF6449"/>
    <property type="match status" value="1"/>
</dbReference>